<feature type="transmembrane region" description="Helical" evidence="7">
    <location>
        <begin position="363"/>
        <end position="384"/>
    </location>
</feature>
<dbReference type="AlphaFoldDB" id="A0A9W9TSG2"/>
<evidence type="ECO:0000313" key="10">
    <source>
        <dbReference type="Proteomes" id="UP001147733"/>
    </source>
</evidence>
<evidence type="ECO:0000313" key="9">
    <source>
        <dbReference type="EMBL" id="KAJ5235449.1"/>
    </source>
</evidence>
<feature type="transmembrane region" description="Helical" evidence="7">
    <location>
        <begin position="317"/>
        <end position="342"/>
    </location>
</feature>
<reference evidence="9" key="2">
    <citation type="journal article" date="2023" name="IMA Fungus">
        <title>Comparative genomic study of the Penicillium genus elucidates a diverse pangenome and 15 lateral gene transfer events.</title>
        <authorList>
            <person name="Petersen C."/>
            <person name="Sorensen T."/>
            <person name="Nielsen M.R."/>
            <person name="Sondergaard T.E."/>
            <person name="Sorensen J.L."/>
            <person name="Fitzpatrick D.A."/>
            <person name="Frisvad J.C."/>
            <person name="Nielsen K.L."/>
        </authorList>
    </citation>
    <scope>NUCLEOTIDE SEQUENCE</scope>
    <source>
        <strain evidence="9">IBT 23319</strain>
    </source>
</reference>
<accession>A0A9W9TSG2</accession>
<dbReference type="RefSeq" id="XP_056502949.1">
    <property type="nucleotide sequence ID" value="XM_056643537.1"/>
</dbReference>
<evidence type="ECO:0000256" key="2">
    <source>
        <dbReference type="ARBA" id="ARBA00008066"/>
    </source>
</evidence>
<reference evidence="9" key="1">
    <citation type="submission" date="2022-11" db="EMBL/GenBank/DDBJ databases">
        <authorList>
            <person name="Petersen C."/>
        </authorList>
    </citation>
    <scope>NUCLEOTIDE SEQUENCE</scope>
    <source>
        <strain evidence="9">IBT 23319</strain>
    </source>
</reference>
<comment type="subcellular location">
    <subcellularLocation>
        <location evidence="1">Membrane</location>
        <topology evidence="1">Multi-pass membrane protein</topology>
    </subcellularLocation>
</comment>
<evidence type="ECO:0000256" key="3">
    <source>
        <dbReference type="ARBA" id="ARBA00022692"/>
    </source>
</evidence>
<feature type="compositionally biased region" description="Basic and acidic residues" evidence="6">
    <location>
        <begin position="1"/>
        <end position="18"/>
    </location>
</feature>
<organism evidence="9 10">
    <name type="scientific">Penicillium citrinum</name>
    <dbReference type="NCBI Taxonomy" id="5077"/>
    <lineage>
        <taxon>Eukaryota</taxon>
        <taxon>Fungi</taxon>
        <taxon>Dikarya</taxon>
        <taxon>Ascomycota</taxon>
        <taxon>Pezizomycotina</taxon>
        <taxon>Eurotiomycetes</taxon>
        <taxon>Eurotiomycetidae</taxon>
        <taxon>Eurotiales</taxon>
        <taxon>Aspergillaceae</taxon>
        <taxon>Penicillium</taxon>
    </lineage>
</organism>
<dbReference type="OrthoDB" id="40134at2759"/>
<feature type="transmembrane region" description="Helical" evidence="7">
    <location>
        <begin position="79"/>
        <end position="101"/>
    </location>
</feature>
<keyword evidence="5 7" id="KW-0472">Membrane</keyword>
<feature type="transmembrane region" description="Helical" evidence="7">
    <location>
        <begin position="275"/>
        <end position="297"/>
    </location>
</feature>
<evidence type="ECO:0000256" key="6">
    <source>
        <dbReference type="SAM" id="MobiDB-lite"/>
    </source>
</evidence>
<keyword evidence="10" id="KW-1185">Reference proteome</keyword>
<dbReference type="PANTHER" id="PTHR22950">
    <property type="entry name" value="AMINO ACID TRANSPORTER"/>
    <property type="match status" value="1"/>
</dbReference>
<evidence type="ECO:0000259" key="8">
    <source>
        <dbReference type="Pfam" id="PF01490"/>
    </source>
</evidence>
<gene>
    <name evidence="9" type="ORF">N7469_004617</name>
</gene>
<dbReference type="InterPro" id="IPR013057">
    <property type="entry name" value="AA_transpt_TM"/>
</dbReference>
<keyword evidence="3 7" id="KW-0812">Transmembrane</keyword>
<dbReference type="GO" id="GO:0015179">
    <property type="term" value="F:L-amino acid transmembrane transporter activity"/>
    <property type="evidence" value="ECO:0007669"/>
    <property type="project" value="TreeGrafter"/>
</dbReference>
<feature type="transmembrane region" description="Helical" evidence="7">
    <location>
        <begin position="133"/>
        <end position="154"/>
    </location>
</feature>
<dbReference type="GO" id="GO:0016020">
    <property type="term" value="C:membrane"/>
    <property type="evidence" value="ECO:0007669"/>
    <property type="project" value="UniProtKB-SubCell"/>
</dbReference>
<evidence type="ECO:0000256" key="5">
    <source>
        <dbReference type="ARBA" id="ARBA00023136"/>
    </source>
</evidence>
<comment type="similarity">
    <text evidence="2">Belongs to the amino acid/polyamine transporter 2 family.</text>
</comment>
<dbReference type="Proteomes" id="UP001147733">
    <property type="component" value="Unassembled WGS sequence"/>
</dbReference>
<feature type="region of interest" description="Disordered" evidence="6">
    <location>
        <begin position="1"/>
        <end position="32"/>
    </location>
</feature>
<dbReference type="EMBL" id="JAPQKT010000003">
    <property type="protein sequence ID" value="KAJ5235449.1"/>
    <property type="molecule type" value="Genomic_DNA"/>
</dbReference>
<feature type="transmembrane region" description="Helical" evidence="7">
    <location>
        <begin position="51"/>
        <end position="72"/>
    </location>
</feature>
<protein>
    <recommendedName>
        <fullName evidence="8">Amino acid transporter transmembrane domain-containing protein</fullName>
    </recommendedName>
</protein>
<dbReference type="PANTHER" id="PTHR22950:SF683">
    <property type="entry name" value="AMINO ACID TRANSPORTER (EUROFUNG)"/>
    <property type="match status" value="1"/>
</dbReference>
<feature type="compositionally biased region" description="Polar residues" evidence="6">
    <location>
        <begin position="19"/>
        <end position="32"/>
    </location>
</feature>
<feature type="transmembrane region" description="Helical" evidence="7">
    <location>
        <begin position="166"/>
        <end position="185"/>
    </location>
</feature>
<comment type="caution">
    <text evidence="9">The sequence shown here is derived from an EMBL/GenBank/DDBJ whole genome shotgun (WGS) entry which is preliminary data.</text>
</comment>
<evidence type="ECO:0000256" key="4">
    <source>
        <dbReference type="ARBA" id="ARBA00022989"/>
    </source>
</evidence>
<proteinExistence type="inferred from homology"/>
<feature type="transmembrane region" description="Helical" evidence="7">
    <location>
        <begin position="451"/>
        <end position="473"/>
    </location>
</feature>
<feature type="transmembrane region" description="Helical" evidence="7">
    <location>
        <begin position="191"/>
        <end position="212"/>
    </location>
</feature>
<name>A0A9W9TSG2_PENCI</name>
<feature type="domain" description="Amino acid transporter transmembrane" evidence="8">
    <location>
        <begin position="51"/>
        <end position="411"/>
    </location>
</feature>
<feature type="transmembrane region" description="Helical" evidence="7">
    <location>
        <begin position="390"/>
        <end position="413"/>
    </location>
</feature>
<sequence>MYRINKDTETTSHLEHSTPENMNTTNDPKTENSMQQDLFTAEDADVNFRSLTWQGAAILIAKLQIGLGALSLPSTFHVLGFVPGILCFLFLSCMTTVAGYVSGNARQYYPHIHSISDAAEMILGKGAREVMGAIYYTYLTLVAGAGLLTTSVGLNALSDHGACTQLFVGVTCIAAFIFGTAFRSLEKVSWLSWAGVAGIIVAIWITAIACLAQDRPADAPSTPNTSINLDIHIFPQTDFAKAMSAISSQLFAVGASGTFFSVSAEMKKSELFTRALICGQSFIVATCIAIASIVYGKVGQYLSSPALGSAGLLIKKIAYGIAFPGLVITAILWSHVAAKYWFVRILRGTHHLQSNTITHWVTWVGSMAVTVAIAFVIVGVIPFFDEFLSLVGALVNPVFTAIFPGLMILFFIAMKPTRVHDNPGIEKRAYPIREWLPLALRKWKDGSKEMVALYGAILMIIVGVYIIVGGTYATVLNVKLSYDEGKVSGMFSCEDNS</sequence>
<dbReference type="Pfam" id="PF01490">
    <property type="entry name" value="Aa_trans"/>
    <property type="match status" value="1"/>
</dbReference>
<dbReference type="GeneID" id="81382704"/>
<evidence type="ECO:0000256" key="1">
    <source>
        <dbReference type="ARBA" id="ARBA00004141"/>
    </source>
</evidence>
<evidence type="ECO:0000256" key="7">
    <source>
        <dbReference type="SAM" id="Phobius"/>
    </source>
</evidence>
<keyword evidence="4 7" id="KW-1133">Transmembrane helix</keyword>